<sequence>MKIEKIQVLHLFVFLILILGNRRAAKLTDATQADADVPATENVTLRCVRIERRVSPYVLDYL</sequence>
<evidence type="ECO:0000313" key="2">
    <source>
        <dbReference type="Proteomes" id="UP000280307"/>
    </source>
</evidence>
<dbReference type="AlphaFoldDB" id="A0A426TSN9"/>
<evidence type="ECO:0000313" key="1">
    <source>
        <dbReference type="EMBL" id="RRR67133.1"/>
    </source>
</evidence>
<dbReference type="Proteomes" id="UP000280307">
    <property type="component" value="Unassembled WGS sequence"/>
</dbReference>
<organism evidence="1 2">
    <name type="scientific">Candidatus Viridilinea halotolerans</name>
    <dbReference type="NCBI Taxonomy" id="2491704"/>
    <lineage>
        <taxon>Bacteria</taxon>
        <taxon>Bacillati</taxon>
        <taxon>Chloroflexota</taxon>
        <taxon>Chloroflexia</taxon>
        <taxon>Chloroflexales</taxon>
        <taxon>Chloroflexineae</taxon>
        <taxon>Oscillochloridaceae</taxon>
        <taxon>Candidatus Viridilinea</taxon>
    </lineage>
</organism>
<name>A0A426TSN9_9CHLR</name>
<comment type="caution">
    <text evidence="1">The sequence shown here is derived from an EMBL/GenBank/DDBJ whole genome shotgun (WGS) entry which is preliminary data.</text>
</comment>
<accession>A0A426TSN9</accession>
<dbReference type="EMBL" id="RSAS01000807">
    <property type="protein sequence ID" value="RRR67133.1"/>
    <property type="molecule type" value="Genomic_DNA"/>
</dbReference>
<reference evidence="1 2" key="1">
    <citation type="submission" date="2018-12" db="EMBL/GenBank/DDBJ databases">
        <title>Genome Sequence of Candidatus Viridilinea halotolerans isolated from saline sulfide-rich spring.</title>
        <authorList>
            <person name="Grouzdev D.S."/>
            <person name="Burganskaya E.I."/>
            <person name="Krutkina M.S."/>
            <person name="Sukhacheva M.V."/>
            <person name="Gorlenko V.M."/>
        </authorList>
    </citation>
    <scope>NUCLEOTIDE SEQUENCE [LARGE SCALE GENOMIC DNA]</scope>
    <source>
        <strain evidence="1">Chok-6</strain>
    </source>
</reference>
<protein>
    <submittedName>
        <fullName evidence="1">Uncharacterized protein</fullName>
    </submittedName>
</protein>
<proteinExistence type="predicted"/>
<gene>
    <name evidence="1" type="ORF">EI684_19465</name>
</gene>